<dbReference type="EMBL" id="MU806112">
    <property type="protein sequence ID" value="KAJ3839714.1"/>
    <property type="molecule type" value="Genomic_DNA"/>
</dbReference>
<dbReference type="AlphaFoldDB" id="A0AA38UFK6"/>
<comment type="caution">
    <text evidence="2">The sequence shown here is derived from an EMBL/GenBank/DDBJ whole genome shotgun (WGS) entry which is preliminary data.</text>
</comment>
<protein>
    <submittedName>
        <fullName evidence="2">Uncharacterized protein</fullName>
    </submittedName>
</protein>
<name>A0AA38UFK6_9AGAR</name>
<evidence type="ECO:0000313" key="3">
    <source>
        <dbReference type="Proteomes" id="UP001163846"/>
    </source>
</evidence>
<proteinExistence type="predicted"/>
<sequence>MLNFPLLDTDSFDFDTIGSTSISTPAYSPVPSRTEITLDAKHLDPHGPTWVYRTKHMTVDLGKRLWGTSSPAYGLHDKIEGSIKLTGHHAELVEDISVTLEGHLSTIVLADGGVARSNTLFMHHAVSLPLSSHPTEGDEYPFVIPIPSEITLQGVTALTPPSFYRLHLGVTGEITYSLKVLMTRQATRMTFKHEPTESQIIPILYFPKTRPSDPPLADIPKPLSDRDPHFESPNVNIAEHVDTFPLSPRWSSASSHSKQPLTGLENFQNSVFFSIPAPQSFASGEPIPFFLSLVFPNSPAQASLYAKTITVTLMKQLTVRSAKSHLRKLFSRSKVSPSRFSSPKNSRTSTPLHSRSASPVPFEDDSDDAGSHSDASSSSSELDAYGPPVVRRWKLTSGHLETRSEYSEGVYLLRGWISAGELGRGCSWQVGQIGRLQYFLVVEIASPASMEDHIPAFHLEKEIEITTDCWETMNRELQSTGGIPTPALGLERGLLEKESEYEIM</sequence>
<feature type="compositionally biased region" description="Low complexity" evidence="1">
    <location>
        <begin position="335"/>
        <end position="344"/>
    </location>
</feature>
<accession>A0AA38UFK6</accession>
<evidence type="ECO:0000313" key="2">
    <source>
        <dbReference type="EMBL" id="KAJ3839714.1"/>
    </source>
</evidence>
<gene>
    <name evidence="2" type="ORF">F5878DRAFT_560266</name>
</gene>
<reference evidence="2" key="1">
    <citation type="submission" date="2022-08" db="EMBL/GenBank/DDBJ databases">
        <authorList>
            <consortium name="DOE Joint Genome Institute"/>
            <person name="Min B."/>
            <person name="Riley R."/>
            <person name="Sierra-Patev S."/>
            <person name="Naranjo-Ortiz M."/>
            <person name="Looney B."/>
            <person name="Konkel Z."/>
            <person name="Slot J.C."/>
            <person name="Sakamoto Y."/>
            <person name="Steenwyk J.L."/>
            <person name="Rokas A."/>
            <person name="Carro J."/>
            <person name="Camarero S."/>
            <person name="Ferreira P."/>
            <person name="Molpeceres G."/>
            <person name="Ruiz-Duenas F.J."/>
            <person name="Serrano A."/>
            <person name="Henrissat B."/>
            <person name="Drula E."/>
            <person name="Hughes K.W."/>
            <person name="Mata J.L."/>
            <person name="Ishikawa N.K."/>
            <person name="Vargas-Isla R."/>
            <person name="Ushijima S."/>
            <person name="Smith C.A."/>
            <person name="Ahrendt S."/>
            <person name="Andreopoulos W."/>
            <person name="He G."/>
            <person name="Labutti K."/>
            <person name="Lipzen A."/>
            <person name="Ng V."/>
            <person name="Sandor L."/>
            <person name="Barry K."/>
            <person name="Martinez A.T."/>
            <person name="Xiao Y."/>
            <person name="Gibbons J.G."/>
            <person name="Terashima K."/>
            <person name="Hibbett D.S."/>
            <person name="Grigoriev I.V."/>
        </authorList>
    </citation>
    <scope>NUCLEOTIDE SEQUENCE</scope>
    <source>
        <strain evidence="2">TFB9207</strain>
    </source>
</reference>
<keyword evidence="3" id="KW-1185">Reference proteome</keyword>
<dbReference type="Proteomes" id="UP001163846">
    <property type="component" value="Unassembled WGS sequence"/>
</dbReference>
<feature type="region of interest" description="Disordered" evidence="1">
    <location>
        <begin position="335"/>
        <end position="384"/>
    </location>
</feature>
<feature type="compositionally biased region" description="Polar residues" evidence="1">
    <location>
        <begin position="345"/>
        <end position="357"/>
    </location>
</feature>
<organism evidence="2 3">
    <name type="scientific">Lentinula raphanica</name>
    <dbReference type="NCBI Taxonomy" id="153919"/>
    <lineage>
        <taxon>Eukaryota</taxon>
        <taxon>Fungi</taxon>
        <taxon>Dikarya</taxon>
        <taxon>Basidiomycota</taxon>
        <taxon>Agaricomycotina</taxon>
        <taxon>Agaricomycetes</taxon>
        <taxon>Agaricomycetidae</taxon>
        <taxon>Agaricales</taxon>
        <taxon>Marasmiineae</taxon>
        <taxon>Omphalotaceae</taxon>
        <taxon>Lentinula</taxon>
    </lineage>
</organism>
<evidence type="ECO:0000256" key="1">
    <source>
        <dbReference type="SAM" id="MobiDB-lite"/>
    </source>
</evidence>
<feature type="compositionally biased region" description="Low complexity" evidence="1">
    <location>
        <begin position="372"/>
        <end position="384"/>
    </location>
</feature>